<keyword evidence="4" id="KW-1185">Reference proteome</keyword>
<feature type="region of interest" description="Disordered" evidence="1">
    <location>
        <begin position="1"/>
        <end position="50"/>
    </location>
</feature>
<keyword evidence="2" id="KW-0812">Transmembrane</keyword>
<gene>
    <name evidence="3" type="ORF">DT076_17810</name>
</gene>
<evidence type="ECO:0000313" key="4">
    <source>
        <dbReference type="Proteomes" id="UP000252770"/>
    </source>
</evidence>
<sequence>MAAMATWEDGPEYAPHQRPDQFQPPADAPSLGAAPPAPRPSASEPLAPPLRYEMRAQVAGLETLVPDRGEQRDPHRAFDVVQSVMTEQPSSGPRAWSAAHSSSWSQQWAPPPGTPAPAAPAPVVGGHDPQQPFAVGQGMRPGQPQLPPPAGPAHPAPGTDQWFAPTSWEPPEAHGDFRSTGTRVVQGVTWPVLIVLGLGVLIFPLSLFCVVGAAVLTNWVPRRRSQARVGYAIGFGVLALVGLVGFLDTLSFSGLVTAVQPMATLFCLAMLVVHPVLSYLSVQAGEPEERGPYATRNPSAWG</sequence>
<evidence type="ECO:0000313" key="3">
    <source>
        <dbReference type="EMBL" id="RCK68057.1"/>
    </source>
</evidence>
<organism evidence="3 4">
    <name type="scientific">Desertihabitans brevis</name>
    <dbReference type="NCBI Taxonomy" id="2268447"/>
    <lineage>
        <taxon>Bacteria</taxon>
        <taxon>Bacillati</taxon>
        <taxon>Actinomycetota</taxon>
        <taxon>Actinomycetes</taxon>
        <taxon>Propionibacteriales</taxon>
        <taxon>Propionibacteriaceae</taxon>
        <taxon>Desertihabitans</taxon>
    </lineage>
</organism>
<feature type="compositionally biased region" description="Low complexity" evidence="1">
    <location>
        <begin position="24"/>
        <end position="45"/>
    </location>
</feature>
<dbReference type="Proteomes" id="UP000252770">
    <property type="component" value="Unassembled WGS sequence"/>
</dbReference>
<name>A0A367YQN5_9ACTN</name>
<evidence type="ECO:0000256" key="2">
    <source>
        <dbReference type="SAM" id="Phobius"/>
    </source>
</evidence>
<feature type="compositionally biased region" description="Low complexity" evidence="1">
    <location>
        <begin position="95"/>
        <end position="108"/>
    </location>
</feature>
<feature type="transmembrane region" description="Helical" evidence="2">
    <location>
        <begin position="259"/>
        <end position="280"/>
    </location>
</feature>
<reference evidence="3 4" key="1">
    <citation type="submission" date="2018-07" db="EMBL/GenBank/DDBJ databases">
        <title>Desertimonas flava gen. nov. sp. nov.</title>
        <authorList>
            <person name="Liu S."/>
        </authorList>
    </citation>
    <scope>NUCLEOTIDE SEQUENCE [LARGE SCALE GENOMIC DNA]</scope>
    <source>
        <strain evidence="3 4">16Sb5-5</strain>
    </source>
</reference>
<feature type="compositionally biased region" description="Pro residues" evidence="1">
    <location>
        <begin position="109"/>
        <end position="120"/>
    </location>
</feature>
<dbReference type="AlphaFoldDB" id="A0A367YQN5"/>
<keyword evidence="2" id="KW-1133">Transmembrane helix</keyword>
<feature type="transmembrane region" description="Helical" evidence="2">
    <location>
        <begin position="229"/>
        <end position="247"/>
    </location>
</feature>
<accession>A0A367YQN5</accession>
<protein>
    <submittedName>
        <fullName evidence="3">Uncharacterized protein</fullName>
    </submittedName>
</protein>
<evidence type="ECO:0000256" key="1">
    <source>
        <dbReference type="SAM" id="MobiDB-lite"/>
    </source>
</evidence>
<keyword evidence="2" id="KW-0472">Membrane</keyword>
<proteinExistence type="predicted"/>
<feature type="region of interest" description="Disordered" evidence="1">
    <location>
        <begin position="84"/>
        <end position="175"/>
    </location>
</feature>
<comment type="caution">
    <text evidence="3">The sequence shown here is derived from an EMBL/GenBank/DDBJ whole genome shotgun (WGS) entry which is preliminary data.</text>
</comment>
<dbReference type="EMBL" id="QOUI01000014">
    <property type="protein sequence ID" value="RCK68057.1"/>
    <property type="molecule type" value="Genomic_DNA"/>
</dbReference>
<feature type="transmembrane region" description="Helical" evidence="2">
    <location>
        <begin position="188"/>
        <end position="217"/>
    </location>
</feature>
<feature type="compositionally biased region" description="Pro residues" evidence="1">
    <location>
        <begin position="144"/>
        <end position="155"/>
    </location>
</feature>